<dbReference type="InterPro" id="IPR042099">
    <property type="entry name" value="ANL_N_sf"/>
</dbReference>
<dbReference type="InterPro" id="IPR020845">
    <property type="entry name" value="AMP-binding_CS"/>
</dbReference>
<dbReference type="Pfam" id="PF00501">
    <property type="entry name" value="AMP-binding"/>
    <property type="match status" value="1"/>
</dbReference>
<dbReference type="Gene3D" id="3.30.559.30">
    <property type="entry name" value="Nonribosomal peptide synthetase, condensation domain"/>
    <property type="match status" value="1"/>
</dbReference>
<dbReference type="Proteomes" id="UP000028524">
    <property type="component" value="Unassembled WGS sequence"/>
</dbReference>
<dbReference type="InterPro" id="IPR023213">
    <property type="entry name" value="CAT-like_dom_sf"/>
</dbReference>
<proteinExistence type="predicted"/>
<feature type="region of interest" description="Disordered" evidence="3">
    <location>
        <begin position="673"/>
        <end position="693"/>
    </location>
</feature>
<accession>A0A084QUK3</accession>
<dbReference type="SUPFAM" id="SSF56801">
    <property type="entry name" value="Acetyl-CoA synthetase-like"/>
    <property type="match status" value="1"/>
</dbReference>
<keyword evidence="2" id="KW-0597">Phosphoprotein</keyword>
<sequence>MSQPNNNAKDSQWWLPRQYAVYGPMAEVHSKPYLGQDLSLWQVFSTSASLHLTSDASVSMWQAKTCTPAAKGTSPDDASSCRWSYQDLRKGAEELADILQCQCAPNEAGKPLVGLLWNSAEWALCFWTAAKMGVPFVPIDPRTSWDDMAKMIALVQPQMVLLNHIQHYEAKECKQRRKIDNIEPSFLIPCLGELYGSKAYIIASRKHVSKLGWLQESEYARKNAALIVFTSGTTGEPKGCVHTHSNLISQMYDYDPNPATSASGRWLVHTPVSHIFGINNTLRAWSKGGAVIFPSKSFEVGASIRALKEERCTAMSAVPTMVKMLLDNPQMPHKKHLHLHYVILGGVSIDSAIIKTCQEVLGAKVTLQAYGMSEGAPLISWSQRDPKFKDQPPTGAGRVLPGVAIRVCKPDSREVLPFGQEGELHIAGDSVISNYLGERGCQPFYDHNEKRWLPTGDQARLDADGVVHILGRYKDVIIRGGRNIYPAGLESELAAIPGLQAALIGIPDDFAGQLAVLIIKPAEGTTYNAEYISRLRDMCTSWIVDVVYNLNDIGFDVFPMTTLGKIKKDVLREGVFKHRLGNGLANATNGLPSKHTQNNKTDLLVDKLTNVWEDVTGHQPAATDRICDLGDSITLLQYCEALLRREDRRLYFQDFHPLLTFKSLADRLEEGELGPNQRRMGSRHPGGLPGSIFLDTAERGKATERSLRREDALLDERSLTLHSPADKSLLSDTQSSIHGLGAMGLRVETLLPIRCSLRRMVIGQRPQSYHVRMVYSTVAPTSTIRQALEAVICSRQVLRAFFDRKNHGHSQSLRHFILEPCQELFDQLIFESEVEQALDMTDKFNDFAMLSHPSMFMFKAEIVKVSGRMTRYVVLTWNHSIIDAISIVSIIQDMKQQIANPGIKIQSQTPYRMFLDLVTDFSGSKSETESVRFHVQRLRGISIQPGVLWPKLVAPGTMISHDQYSEYYQSRRKIRQRLQWEDGDANGESPTQNAEQFPRVSRVVNLPRLALLERDHDINPVIFTQCALILFNTIQTRQPYAVFTTWHSGRSWPFVPVWMEPMLPPAMSIDGPTVQWVLNRFKLIEKEGLLSLFQRIKSELQKAQQHEHAPWDKIVAGLEEEGPVAEDASYRQSFVWDLSIGFNQRREMSNDGKELTTIARFDWADSAFFWNAYMIDNDNLQFIASWDTAQITVKQVDKYCDLLADLMHYMAEQQAWQEPVEKIWMRLKLPCHLGDRE</sequence>
<dbReference type="STRING" id="1283841.A0A084QUK3"/>
<dbReference type="Gene3D" id="3.30.300.30">
    <property type="match status" value="1"/>
</dbReference>
<dbReference type="EMBL" id="KL660113">
    <property type="protein sequence ID" value="KFA67638.1"/>
    <property type="molecule type" value="Genomic_DNA"/>
</dbReference>
<dbReference type="OrthoDB" id="10253869at2759"/>
<dbReference type="Gene3D" id="3.40.50.12780">
    <property type="entry name" value="N-terminal domain of ligase-like"/>
    <property type="match status" value="1"/>
</dbReference>
<dbReference type="PROSITE" id="PS00455">
    <property type="entry name" value="AMP_BINDING"/>
    <property type="match status" value="1"/>
</dbReference>
<dbReference type="OMA" id="FWNAFMV"/>
<evidence type="ECO:0000256" key="1">
    <source>
        <dbReference type="ARBA" id="ARBA00022450"/>
    </source>
</evidence>
<name>A0A084QUK3_STAC4</name>
<dbReference type="Gene3D" id="3.30.559.10">
    <property type="entry name" value="Chloramphenicol acetyltransferase-like domain"/>
    <property type="match status" value="1"/>
</dbReference>
<dbReference type="GO" id="GO:0031956">
    <property type="term" value="F:medium-chain fatty acid-CoA ligase activity"/>
    <property type="evidence" value="ECO:0007669"/>
    <property type="project" value="TreeGrafter"/>
</dbReference>
<keyword evidence="1" id="KW-0596">Phosphopantetheine</keyword>
<dbReference type="PANTHER" id="PTHR43201">
    <property type="entry name" value="ACYL-COA SYNTHETASE"/>
    <property type="match status" value="1"/>
</dbReference>
<dbReference type="PANTHER" id="PTHR43201:SF30">
    <property type="entry name" value="AMP-DEPENDENT SYNTHETASE_LIGASE DOMAIN-CONTAINING PROTEIN"/>
    <property type="match status" value="1"/>
</dbReference>
<dbReference type="InParanoid" id="A0A084QUK3"/>
<feature type="domain" description="AMP-dependent synthetase/ligase" evidence="4">
    <location>
        <begin position="79"/>
        <end position="436"/>
    </location>
</feature>
<gene>
    <name evidence="5" type="ORF">S40285_04962</name>
</gene>
<evidence type="ECO:0000256" key="3">
    <source>
        <dbReference type="SAM" id="MobiDB-lite"/>
    </source>
</evidence>
<reference evidence="5 6" key="1">
    <citation type="journal article" date="2014" name="BMC Genomics">
        <title>Comparative genome sequencing reveals chemotype-specific gene clusters in the toxigenic black mold Stachybotrys.</title>
        <authorList>
            <person name="Semeiks J."/>
            <person name="Borek D."/>
            <person name="Otwinowski Z."/>
            <person name="Grishin N.V."/>
        </authorList>
    </citation>
    <scope>NUCLEOTIDE SEQUENCE [LARGE SCALE GENOMIC DNA]</scope>
    <source>
        <strain evidence="5 6">IBT 40285</strain>
    </source>
</reference>
<dbReference type="HOGENOM" id="CLU_002959_0_0_1"/>
<evidence type="ECO:0000259" key="4">
    <source>
        <dbReference type="Pfam" id="PF00501"/>
    </source>
</evidence>
<dbReference type="InterPro" id="IPR000873">
    <property type="entry name" value="AMP-dep_synth/lig_dom"/>
</dbReference>
<dbReference type="SUPFAM" id="SSF52777">
    <property type="entry name" value="CoA-dependent acyltransferases"/>
    <property type="match status" value="1"/>
</dbReference>
<evidence type="ECO:0000256" key="2">
    <source>
        <dbReference type="ARBA" id="ARBA00022553"/>
    </source>
</evidence>
<dbReference type="GO" id="GO:0006631">
    <property type="term" value="P:fatty acid metabolic process"/>
    <property type="evidence" value="ECO:0007669"/>
    <property type="project" value="TreeGrafter"/>
</dbReference>
<organism evidence="5 6">
    <name type="scientific">Stachybotrys chlorohalonatus (strain IBT 40285)</name>
    <dbReference type="NCBI Taxonomy" id="1283841"/>
    <lineage>
        <taxon>Eukaryota</taxon>
        <taxon>Fungi</taxon>
        <taxon>Dikarya</taxon>
        <taxon>Ascomycota</taxon>
        <taxon>Pezizomycotina</taxon>
        <taxon>Sordariomycetes</taxon>
        <taxon>Hypocreomycetidae</taxon>
        <taxon>Hypocreales</taxon>
        <taxon>Stachybotryaceae</taxon>
        <taxon>Stachybotrys</taxon>
    </lineage>
</organism>
<dbReference type="CDD" id="cd04433">
    <property type="entry name" value="AFD_class_I"/>
    <property type="match status" value="1"/>
</dbReference>
<dbReference type="InterPro" id="IPR045851">
    <property type="entry name" value="AMP-bd_C_sf"/>
</dbReference>
<protein>
    <recommendedName>
        <fullName evidence="4">AMP-dependent synthetase/ligase domain-containing protein</fullName>
    </recommendedName>
</protein>
<keyword evidence="6" id="KW-1185">Reference proteome</keyword>
<evidence type="ECO:0000313" key="6">
    <source>
        <dbReference type="Proteomes" id="UP000028524"/>
    </source>
</evidence>
<dbReference type="AlphaFoldDB" id="A0A084QUK3"/>
<evidence type="ECO:0000313" key="5">
    <source>
        <dbReference type="EMBL" id="KFA67638.1"/>
    </source>
</evidence>